<dbReference type="PANTHER" id="PTHR38664:SF1">
    <property type="entry name" value="SLR0058 PROTEIN"/>
    <property type="match status" value="1"/>
</dbReference>
<dbReference type="EMBL" id="SPMZ01000017">
    <property type="protein sequence ID" value="NMQ18909.1"/>
    <property type="molecule type" value="Genomic_DNA"/>
</dbReference>
<feature type="region of interest" description="Disordered" evidence="1">
    <location>
        <begin position="85"/>
        <end position="110"/>
    </location>
</feature>
<evidence type="ECO:0000313" key="2">
    <source>
        <dbReference type="EMBL" id="NMQ18909.1"/>
    </source>
</evidence>
<protein>
    <submittedName>
        <fullName evidence="2">Uncharacterized protein</fullName>
    </submittedName>
</protein>
<feature type="compositionally biased region" description="Basic and acidic residues" evidence="1">
    <location>
        <begin position="85"/>
        <end position="99"/>
    </location>
</feature>
<accession>A0ABX1TJR8</accession>
<sequence length="110" mass="12343">MRMKKTAEHKTGQMKDGVDAARSQVEELHDRSVGPWNKLEEVFQGRVARALHRLGVPSQDDIQCLFRQVELLDRIIRDLSRATEAEAKTRKTRVGKDADPVAPSKIAGPV</sequence>
<evidence type="ECO:0000313" key="3">
    <source>
        <dbReference type="Proteomes" id="UP000760480"/>
    </source>
</evidence>
<evidence type="ECO:0000256" key="1">
    <source>
        <dbReference type="SAM" id="MobiDB-lite"/>
    </source>
</evidence>
<feature type="region of interest" description="Disordered" evidence="1">
    <location>
        <begin position="1"/>
        <end position="30"/>
    </location>
</feature>
<dbReference type="Proteomes" id="UP000760480">
    <property type="component" value="Unassembled WGS sequence"/>
</dbReference>
<organism evidence="2 3">
    <name type="scientific">Candidatus Competibacter phosphatis</name>
    <dbReference type="NCBI Taxonomy" id="221280"/>
    <lineage>
        <taxon>Bacteria</taxon>
        <taxon>Pseudomonadati</taxon>
        <taxon>Pseudomonadota</taxon>
        <taxon>Gammaproteobacteria</taxon>
        <taxon>Candidatus Competibacteraceae</taxon>
        <taxon>Candidatus Competibacter</taxon>
    </lineage>
</organism>
<reference evidence="2 3" key="1">
    <citation type="submission" date="2019-03" db="EMBL/GenBank/DDBJ databases">
        <title>Metabolic reconstructions from genomes of highly enriched 'Candidatus Accumulibacter' and 'Candidatus Competibacter' bioreactor populations.</title>
        <authorList>
            <person name="Annavajhala M.K."/>
            <person name="Welles L."/>
            <person name="Abbas B."/>
            <person name="Sorokin D."/>
            <person name="Park H."/>
            <person name="Van Loosdrecht M."/>
            <person name="Chandran K."/>
        </authorList>
    </citation>
    <scope>NUCLEOTIDE SEQUENCE [LARGE SCALE GENOMIC DNA]</scope>
    <source>
        <strain evidence="2 3">SBR_G</strain>
    </source>
</reference>
<dbReference type="Pfam" id="PF05597">
    <property type="entry name" value="Phasin"/>
    <property type="match status" value="1"/>
</dbReference>
<dbReference type="PANTHER" id="PTHR38664">
    <property type="entry name" value="SLR0058 PROTEIN"/>
    <property type="match status" value="1"/>
</dbReference>
<name>A0ABX1TJR8_9GAMM</name>
<gene>
    <name evidence="2" type="ORF">E4P82_06630</name>
</gene>
<keyword evidence="3" id="KW-1185">Reference proteome</keyword>
<proteinExistence type="predicted"/>
<dbReference type="InterPro" id="IPR008769">
    <property type="entry name" value="PhaF_PhaI"/>
</dbReference>
<comment type="caution">
    <text evidence="2">The sequence shown here is derived from an EMBL/GenBank/DDBJ whole genome shotgun (WGS) entry which is preliminary data.</text>
</comment>